<protein>
    <submittedName>
        <fullName evidence="6">Uncharacterized protein</fullName>
    </submittedName>
</protein>
<evidence type="ECO:0000313" key="6">
    <source>
        <dbReference type="EMBL" id="KAE9132050.1"/>
    </source>
</evidence>
<accession>A0A6A3TE30</accession>
<dbReference type="EMBL" id="QXGC01000830">
    <property type="protein sequence ID" value="KAE9219558.1"/>
    <property type="molecule type" value="Genomic_DNA"/>
</dbReference>
<reference evidence="11 12" key="1">
    <citation type="submission" date="2018-08" db="EMBL/GenBank/DDBJ databases">
        <title>Genomic investigation of the strawberry pathogen Phytophthora fragariae indicates pathogenicity is determined by transcriptional variation in three key races.</title>
        <authorList>
            <person name="Adams T.M."/>
            <person name="Armitage A.D."/>
            <person name="Sobczyk M.K."/>
            <person name="Bates H.J."/>
            <person name="Dunwell J.M."/>
            <person name="Nellist C.F."/>
            <person name="Harrison R.J."/>
        </authorList>
    </citation>
    <scope>NUCLEOTIDE SEQUENCE [LARGE SCALE GENOMIC DNA]</scope>
    <source>
        <strain evidence="9 13">BC-1</strain>
        <strain evidence="8 17">BC-23</strain>
        <strain evidence="7 12">NOV-27</strain>
        <strain evidence="6 14">NOV-5</strain>
        <strain evidence="5 15">NOV-71</strain>
        <strain evidence="10 18">NOV-77</strain>
        <strain evidence="2 11">NOV-9</strain>
        <strain evidence="4 19">ONT-3</strain>
        <strain evidence="3 16">SCRP245</strain>
    </source>
</reference>
<evidence type="ECO:0000313" key="9">
    <source>
        <dbReference type="EMBL" id="KAE9234948.1"/>
    </source>
</evidence>
<feature type="signal peptide" evidence="1">
    <location>
        <begin position="1"/>
        <end position="23"/>
    </location>
</feature>
<dbReference type="EMBL" id="QXGF01001173">
    <property type="protein sequence ID" value="KAE8931965.1"/>
    <property type="molecule type" value="Genomic_DNA"/>
</dbReference>
<comment type="caution">
    <text evidence="6">The sequence shown here is derived from an EMBL/GenBank/DDBJ whole genome shotgun (WGS) entry which is preliminary data.</text>
</comment>
<evidence type="ECO:0000313" key="11">
    <source>
        <dbReference type="Proteomes" id="UP000429523"/>
    </source>
</evidence>
<dbReference type="Proteomes" id="UP000433483">
    <property type="component" value="Unassembled WGS sequence"/>
</dbReference>
<dbReference type="EMBL" id="QXFZ01000979">
    <property type="protein sequence ID" value="KAE9099789.1"/>
    <property type="molecule type" value="Genomic_DNA"/>
</dbReference>
<dbReference type="Proteomes" id="UP000476176">
    <property type="component" value="Unassembled WGS sequence"/>
</dbReference>
<dbReference type="EMBL" id="QXFX01001065">
    <property type="protein sequence ID" value="KAE9097509.1"/>
    <property type="molecule type" value="Genomic_DNA"/>
</dbReference>
<evidence type="ECO:0000313" key="10">
    <source>
        <dbReference type="EMBL" id="KAE9329085.1"/>
    </source>
</evidence>
<evidence type="ECO:0000313" key="8">
    <source>
        <dbReference type="EMBL" id="KAE9219558.1"/>
    </source>
</evidence>
<evidence type="ECO:0000313" key="18">
    <source>
        <dbReference type="Proteomes" id="UP000486351"/>
    </source>
</evidence>
<dbReference type="Proteomes" id="UP000429523">
    <property type="component" value="Unassembled WGS sequence"/>
</dbReference>
<dbReference type="Proteomes" id="UP000440367">
    <property type="component" value="Unassembled WGS sequence"/>
</dbReference>
<evidence type="ECO:0000313" key="16">
    <source>
        <dbReference type="Proteomes" id="UP000460718"/>
    </source>
</evidence>
<keyword evidence="12" id="KW-1185">Reference proteome</keyword>
<dbReference type="EMBL" id="QXGD01000539">
    <property type="protein sequence ID" value="KAE9234948.1"/>
    <property type="molecule type" value="Genomic_DNA"/>
</dbReference>
<evidence type="ECO:0000313" key="2">
    <source>
        <dbReference type="EMBL" id="KAE8931965.1"/>
    </source>
</evidence>
<keyword evidence="1" id="KW-0732">Signal</keyword>
<feature type="chain" id="PRO_5036380616" evidence="1">
    <location>
        <begin position="24"/>
        <end position="53"/>
    </location>
</feature>
<dbReference type="AlphaFoldDB" id="A0A6A3TE30"/>
<evidence type="ECO:0000313" key="5">
    <source>
        <dbReference type="EMBL" id="KAE9099789.1"/>
    </source>
</evidence>
<evidence type="ECO:0000313" key="13">
    <source>
        <dbReference type="Proteomes" id="UP000440367"/>
    </source>
</evidence>
<sequence length="53" mass="6178">MLLVSLVRLQLLGVLWLTRLSLQLMEPTCLSRLLDCMFLSFIWRTLRLSSLSP</sequence>
<dbReference type="Proteomes" id="UP000441208">
    <property type="component" value="Unassembled WGS sequence"/>
</dbReference>
<evidence type="ECO:0000313" key="17">
    <source>
        <dbReference type="Proteomes" id="UP000476176"/>
    </source>
</evidence>
<evidence type="ECO:0000313" key="14">
    <source>
        <dbReference type="Proteomes" id="UP000440732"/>
    </source>
</evidence>
<evidence type="ECO:0000313" key="19">
    <source>
        <dbReference type="Proteomes" id="UP000488956"/>
    </source>
</evidence>
<dbReference type="Proteomes" id="UP000460718">
    <property type="component" value="Unassembled WGS sequence"/>
</dbReference>
<dbReference type="EMBL" id="QXFY01001076">
    <property type="protein sequence ID" value="KAE9329085.1"/>
    <property type="molecule type" value="Genomic_DNA"/>
</dbReference>
<name>A0A6A3TE30_9STRA</name>
<evidence type="ECO:0000313" key="12">
    <source>
        <dbReference type="Proteomes" id="UP000433483"/>
    </source>
</evidence>
<evidence type="ECO:0000313" key="7">
    <source>
        <dbReference type="EMBL" id="KAE9196965.1"/>
    </source>
</evidence>
<evidence type="ECO:0000313" key="3">
    <source>
        <dbReference type="EMBL" id="KAE8998213.1"/>
    </source>
</evidence>
<gene>
    <name evidence="9" type="ORF">PF002_g11659</name>
    <name evidence="8" type="ORF">PF004_g13570</name>
    <name evidence="7" type="ORF">PF005_g16692</name>
    <name evidence="6" type="ORF">PF006_g15362</name>
    <name evidence="5" type="ORF">PF007_g15746</name>
    <name evidence="10" type="ORF">PF008_g16026</name>
    <name evidence="2" type="ORF">PF009_g17988</name>
    <name evidence="4" type="ORF">PF010_g15934</name>
    <name evidence="3" type="ORF">PF011_g15146</name>
</gene>
<evidence type="ECO:0000313" key="4">
    <source>
        <dbReference type="EMBL" id="KAE9097509.1"/>
    </source>
</evidence>
<dbReference type="Proteomes" id="UP000488956">
    <property type="component" value="Unassembled WGS sequence"/>
</dbReference>
<dbReference type="EMBL" id="QXGA01001011">
    <property type="protein sequence ID" value="KAE9132050.1"/>
    <property type="molecule type" value="Genomic_DNA"/>
</dbReference>
<evidence type="ECO:0000313" key="15">
    <source>
        <dbReference type="Proteomes" id="UP000441208"/>
    </source>
</evidence>
<organism evidence="6 14">
    <name type="scientific">Phytophthora fragariae</name>
    <dbReference type="NCBI Taxonomy" id="53985"/>
    <lineage>
        <taxon>Eukaryota</taxon>
        <taxon>Sar</taxon>
        <taxon>Stramenopiles</taxon>
        <taxon>Oomycota</taxon>
        <taxon>Peronosporomycetes</taxon>
        <taxon>Peronosporales</taxon>
        <taxon>Peronosporaceae</taxon>
        <taxon>Phytophthora</taxon>
    </lineage>
</organism>
<dbReference type="EMBL" id="QXGB01001107">
    <property type="protein sequence ID" value="KAE9196965.1"/>
    <property type="molecule type" value="Genomic_DNA"/>
</dbReference>
<evidence type="ECO:0000256" key="1">
    <source>
        <dbReference type="SAM" id="SignalP"/>
    </source>
</evidence>
<dbReference type="Proteomes" id="UP000440732">
    <property type="component" value="Unassembled WGS sequence"/>
</dbReference>
<proteinExistence type="predicted"/>
<dbReference type="EMBL" id="QXFW01001013">
    <property type="protein sequence ID" value="KAE8998213.1"/>
    <property type="molecule type" value="Genomic_DNA"/>
</dbReference>
<dbReference type="Proteomes" id="UP000486351">
    <property type="component" value="Unassembled WGS sequence"/>
</dbReference>